<evidence type="ECO:0000256" key="9">
    <source>
        <dbReference type="ARBA" id="ARBA00023136"/>
    </source>
</evidence>
<evidence type="ECO:0000256" key="5">
    <source>
        <dbReference type="ARBA" id="ARBA00022692"/>
    </source>
</evidence>
<evidence type="ECO:0000259" key="14">
    <source>
        <dbReference type="Pfam" id="PF03717"/>
    </source>
</evidence>
<evidence type="ECO:0000256" key="4">
    <source>
        <dbReference type="ARBA" id="ARBA00022475"/>
    </source>
</evidence>
<feature type="domain" description="Penicillin-binding protein transpeptidase" evidence="13">
    <location>
        <begin position="376"/>
        <end position="681"/>
    </location>
</feature>
<dbReference type="InterPro" id="IPR050515">
    <property type="entry name" value="Beta-lactam/transpept"/>
</dbReference>
<dbReference type="GO" id="GO:0008658">
    <property type="term" value="F:penicillin binding"/>
    <property type="evidence" value="ECO:0007669"/>
    <property type="project" value="InterPro"/>
</dbReference>
<evidence type="ECO:0000256" key="1">
    <source>
        <dbReference type="ARBA" id="ARBA00004167"/>
    </source>
</evidence>
<dbReference type="Gene3D" id="3.90.1310.10">
    <property type="entry name" value="Penicillin-binding protein 2a (Domain 2)"/>
    <property type="match status" value="1"/>
</dbReference>
<evidence type="ECO:0000313" key="16">
    <source>
        <dbReference type="Proteomes" id="UP000774750"/>
    </source>
</evidence>
<evidence type="ECO:0000256" key="3">
    <source>
        <dbReference type="ARBA" id="ARBA00007171"/>
    </source>
</evidence>
<keyword evidence="4" id="KW-1003">Cell membrane</keyword>
<evidence type="ECO:0000256" key="12">
    <source>
        <dbReference type="SAM" id="Phobius"/>
    </source>
</evidence>
<proteinExistence type="inferred from homology"/>
<gene>
    <name evidence="15" type="ORF">H6A12_01580</name>
</gene>
<protein>
    <recommendedName>
        <fullName evidence="17">Penicillin-binding protein</fullName>
    </recommendedName>
</protein>
<dbReference type="PANTHER" id="PTHR30627">
    <property type="entry name" value="PEPTIDOGLYCAN D,D-TRANSPEPTIDASE"/>
    <property type="match status" value="1"/>
</dbReference>
<evidence type="ECO:0000313" key="15">
    <source>
        <dbReference type="EMBL" id="MBM6919855.1"/>
    </source>
</evidence>
<keyword evidence="10" id="KW-0961">Cell wall biogenesis/degradation</keyword>
<dbReference type="Proteomes" id="UP000774750">
    <property type="component" value="Unassembled WGS sequence"/>
</dbReference>
<keyword evidence="6" id="KW-0133">Cell shape</keyword>
<dbReference type="Pfam" id="PF03717">
    <property type="entry name" value="PBP_dimer"/>
    <property type="match status" value="1"/>
</dbReference>
<keyword evidence="8 12" id="KW-1133">Transmembrane helix</keyword>
<name>A0A939BD55_9FIRM</name>
<dbReference type="SUPFAM" id="SSF56601">
    <property type="entry name" value="beta-lactamase/transpeptidase-like"/>
    <property type="match status" value="1"/>
</dbReference>
<dbReference type="EMBL" id="JACJKY010000002">
    <property type="protein sequence ID" value="MBM6919855.1"/>
    <property type="molecule type" value="Genomic_DNA"/>
</dbReference>
<evidence type="ECO:0000256" key="7">
    <source>
        <dbReference type="ARBA" id="ARBA00022984"/>
    </source>
</evidence>
<dbReference type="RefSeq" id="WP_204444101.1">
    <property type="nucleotide sequence ID" value="NZ_JACJKY010000002.1"/>
</dbReference>
<feature type="compositionally biased region" description="Low complexity" evidence="11">
    <location>
        <begin position="716"/>
        <end position="738"/>
    </location>
</feature>
<dbReference type="PANTHER" id="PTHR30627:SF2">
    <property type="entry name" value="PEPTIDOGLYCAN D,D-TRANSPEPTIDASE MRDA"/>
    <property type="match status" value="1"/>
</dbReference>
<accession>A0A939BD55</accession>
<organism evidence="15 16">
    <name type="scientific">Merdimmobilis hominis</name>
    <dbReference type="NCBI Taxonomy" id="2897707"/>
    <lineage>
        <taxon>Bacteria</taxon>
        <taxon>Bacillati</taxon>
        <taxon>Bacillota</taxon>
        <taxon>Clostridia</taxon>
        <taxon>Eubacteriales</taxon>
        <taxon>Oscillospiraceae</taxon>
        <taxon>Merdimmobilis</taxon>
    </lineage>
</organism>
<dbReference type="Gene3D" id="1.10.10.1230">
    <property type="entry name" value="Penicillin-binding protein, N-terminal non-catalytic domain, head sub-domain"/>
    <property type="match status" value="1"/>
</dbReference>
<feature type="region of interest" description="Disordered" evidence="11">
    <location>
        <begin position="699"/>
        <end position="747"/>
    </location>
</feature>
<reference evidence="15" key="2">
    <citation type="journal article" date="2021" name="Sci. Rep.">
        <title>The distribution of antibiotic resistance genes in chicken gut microbiota commensals.</title>
        <authorList>
            <person name="Juricova H."/>
            <person name="Matiasovicova J."/>
            <person name="Kubasova T."/>
            <person name="Cejkova D."/>
            <person name="Rychlik I."/>
        </authorList>
    </citation>
    <scope>NUCLEOTIDE SEQUENCE</scope>
    <source>
        <strain evidence="15">An559</strain>
    </source>
</reference>
<keyword evidence="9 12" id="KW-0472">Membrane</keyword>
<reference evidence="15" key="1">
    <citation type="submission" date="2020-08" db="EMBL/GenBank/DDBJ databases">
        <authorList>
            <person name="Cejkova D."/>
            <person name="Kubasova T."/>
            <person name="Jahodarova E."/>
            <person name="Rychlik I."/>
        </authorList>
    </citation>
    <scope>NUCLEOTIDE SEQUENCE</scope>
    <source>
        <strain evidence="15">An559</strain>
    </source>
</reference>
<dbReference type="InterPro" id="IPR012338">
    <property type="entry name" value="Beta-lactam/transpept-like"/>
</dbReference>
<feature type="domain" description="Penicillin-binding protein dimerisation" evidence="14">
    <location>
        <begin position="56"/>
        <end position="331"/>
    </location>
</feature>
<dbReference type="GO" id="GO:0009252">
    <property type="term" value="P:peptidoglycan biosynthetic process"/>
    <property type="evidence" value="ECO:0007669"/>
    <property type="project" value="UniProtKB-KW"/>
</dbReference>
<comment type="subcellular location">
    <subcellularLocation>
        <location evidence="2">Cell membrane</location>
    </subcellularLocation>
    <subcellularLocation>
        <location evidence="1">Membrane</location>
        <topology evidence="1">Single-pass membrane protein</topology>
    </subcellularLocation>
</comment>
<dbReference type="GO" id="GO:0005886">
    <property type="term" value="C:plasma membrane"/>
    <property type="evidence" value="ECO:0007669"/>
    <property type="project" value="UniProtKB-SubCell"/>
</dbReference>
<dbReference type="InterPro" id="IPR001460">
    <property type="entry name" value="PCN-bd_Tpept"/>
</dbReference>
<dbReference type="Gene3D" id="3.40.710.10">
    <property type="entry name" value="DD-peptidase/beta-lactamase superfamily"/>
    <property type="match status" value="1"/>
</dbReference>
<evidence type="ECO:0000256" key="11">
    <source>
        <dbReference type="SAM" id="MobiDB-lite"/>
    </source>
</evidence>
<dbReference type="Pfam" id="PF00905">
    <property type="entry name" value="Transpeptidase"/>
    <property type="match status" value="1"/>
</dbReference>
<dbReference type="GO" id="GO:0071555">
    <property type="term" value="P:cell wall organization"/>
    <property type="evidence" value="ECO:0007669"/>
    <property type="project" value="UniProtKB-KW"/>
</dbReference>
<comment type="similarity">
    <text evidence="3">Belongs to the transpeptidase family.</text>
</comment>
<evidence type="ECO:0000256" key="2">
    <source>
        <dbReference type="ARBA" id="ARBA00004236"/>
    </source>
</evidence>
<evidence type="ECO:0000256" key="10">
    <source>
        <dbReference type="ARBA" id="ARBA00023316"/>
    </source>
</evidence>
<keyword evidence="16" id="KW-1185">Reference proteome</keyword>
<keyword evidence="5 12" id="KW-0812">Transmembrane</keyword>
<dbReference type="AlphaFoldDB" id="A0A939BD55"/>
<feature type="compositionally biased region" description="Acidic residues" evidence="11">
    <location>
        <begin position="706"/>
        <end position="715"/>
    </location>
</feature>
<evidence type="ECO:0008006" key="17">
    <source>
        <dbReference type="Google" id="ProtNLM"/>
    </source>
</evidence>
<dbReference type="GO" id="GO:0071972">
    <property type="term" value="F:peptidoglycan L,D-transpeptidase activity"/>
    <property type="evidence" value="ECO:0007669"/>
    <property type="project" value="TreeGrafter"/>
</dbReference>
<evidence type="ECO:0000259" key="13">
    <source>
        <dbReference type="Pfam" id="PF00905"/>
    </source>
</evidence>
<keyword evidence="7" id="KW-0573">Peptidoglycan synthesis</keyword>
<dbReference type="SUPFAM" id="SSF56519">
    <property type="entry name" value="Penicillin binding protein dimerisation domain"/>
    <property type="match status" value="1"/>
</dbReference>
<evidence type="ECO:0000256" key="6">
    <source>
        <dbReference type="ARBA" id="ARBA00022960"/>
    </source>
</evidence>
<comment type="caution">
    <text evidence="15">The sequence shown here is derived from an EMBL/GenBank/DDBJ whole genome shotgun (WGS) entry which is preliminary data.</text>
</comment>
<evidence type="ECO:0000256" key="8">
    <source>
        <dbReference type="ARBA" id="ARBA00022989"/>
    </source>
</evidence>
<dbReference type="InterPro" id="IPR005311">
    <property type="entry name" value="PBP_dimer"/>
</dbReference>
<feature type="transmembrane region" description="Helical" evidence="12">
    <location>
        <begin position="12"/>
        <end position="32"/>
    </location>
</feature>
<dbReference type="InterPro" id="IPR036138">
    <property type="entry name" value="PBP_dimer_sf"/>
</dbReference>
<dbReference type="GO" id="GO:0008360">
    <property type="term" value="P:regulation of cell shape"/>
    <property type="evidence" value="ECO:0007669"/>
    <property type="project" value="UniProtKB-KW"/>
</dbReference>
<sequence>MIISEAKTHRARTAVLIGLCVVMCIAASIRVFEYQIVDGAGYLKQAKSGTTTEIEVSAARGKIVDRNGVVLVDNAASYNVAFDFLAMEKESRLTLDDEATNKLIYTLIRLFEDLSETWEDKLPVSADAPYEFLPDSDTEIARLKSKVGVNEYATAQNCMEWLFRETGIKKYRDEQGNCTHCGEPYDSCTYQDYSEEYARKIAGVRYMMLSADFSAYNTRYTFAKDVSASTVALLRELSDELPGVTVTETSERVYLNGDVASNLLGNVTKIYDGEYETKYKDLFADNPGKQYKMDDVVGRGGIESAFEEQLRGTRGTMTVTQNAQGDIIEVQESSAPVAGQTVQLTLDYYLQKDLQTIFANYIDWYNSTSEEHSTNGAMVVLDAKTGGVLSSISYPYYDMETYLTDYKAVESAEGSPLNNLALSGLFRPGSTFKPIVATAGLEEGYITPDTTVYCNGDYYTYYAPDWTPNCVGTRHKGGANLDASTALFDSCNTFFYDLGRRMGVDLFNKYAEGFGLGVETGIEISNAEASSRLSHKEDPNWQEGNNIQAAIGQMNTQVTPLQMAVEAMTLANHGKRYAAHLLGAFLDESGNVIEEHTPSVLSEIPMSESTYNEVSDGMNRLAESFPAPYQITDLEALGYKVYAKTGTPQVTSTRTHHCFIAYVERYGEPEFAVSVLVYDGSTTQRLLRDIILAYDRATYPENYPEQSEEQTEESTSEPSAESSGESSAESSADSSAQTGEVTENAQD</sequence>